<comment type="similarity">
    <text evidence="6">Belongs to the AP2/ERF transcription factor family. AP2 subfamily.</text>
</comment>
<dbReference type="GO" id="GO:0003700">
    <property type="term" value="F:DNA-binding transcription factor activity"/>
    <property type="evidence" value="ECO:0007669"/>
    <property type="project" value="InterPro"/>
</dbReference>
<reference evidence="8" key="1">
    <citation type="journal article" date="2021" name="bioRxiv">
        <title>Whole Genome Assembly and Annotation of Northern Wild Rice, Zizania palustris L., Supports a Whole Genome Duplication in the Zizania Genus.</title>
        <authorList>
            <person name="Haas M."/>
            <person name="Kono T."/>
            <person name="Macchietto M."/>
            <person name="Millas R."/>
            <person name="McGilp L."/>
            <person name="Shao M."/>
            <person name="Duquette J."/>
            <person name="Hirsch C.N."/>
            <person name="Kimball J."/>
        </authorList>
    </citation>
    <scope>NUCLEOTIDE SEQUENCE</scope>
    <source>
        <tissue evidence="8">Fresh leaf tissue</tissue>
    </source>
</reference>
<dbReference type="AlphaFoldDB" id="A0A8J5WFZ4"/>
<evidence type="ECO:0000256" key="6">
    <source>
        <dbReference type="ARBA" id="ARBA00037973"/>
    </source>
</evidence>
<dbReference type="PANTHER" id="PTHR32467:SF152">
    <property type="entry name" value="APETALA2-LIKE PROTEIN 3"/>
    <property type="match status" value="1"/>
</dbReference>
<evidence type="ECO:0000256" key="2">
    <source>
        <dbReference type="ARBA" id="ARBA00023015"/>
    </source>
</evidence>
<dbReference type="PANTHER" id="PTHR32467">
    <property type="entry name" value="AP2-LIKE ETHYLENE-RESPONSIVE TRANSCRIPTION FACTOR"/>
    <property type="match status" value="1"/>
</dbReference>
<evidence type="ECO:0000259" key="7">
    <source>
        <dbReference type="PROSITE" id="PS51032"/>
    </source>
</evidence>
<evidence type="ECO:0000313" key="8">
    <source>
        <dbReference type="EMBL" id="KAG8088699.1"/>
    </source>
</evidence>
<evidence type="ECO:0000256" key="4">
    <source>
        <dbReference type="ARBA" id="ARBA00023163"/>
    </source>
</evidence>
<dbReference type="OrthoDB" id="207175at2759"/>
<comment type="subcellular location">
    <subcellularLocation>
        <location evidence="1">Nucleus</location>
    </subcellularLocation>
</comment>
<evidence type="ECO:0000256" key="3">
    <source>
        <dbReference type="ARBA" id="ARBA00023125"/>
    </source>
</evidence>
<dbReference type="InterPro" id="IPR001471">
    <property type="entry name" value="AP2/ERF_dom"/>
</dbReference>
<reference evidence="8" key="2">
    <citation type="submission" date="2021-02" db="EMBL/GenBank/DDBJ databases">
        <authorList>
            <person name="Kimball J.A."/>
            <person name="Haas M.W."/>
            <person name="Macchietto M."/>
            <person name="Kono T."/>
            <person name="Duquette J."/>
            <person name="Shao M."/>
        </authorList>
    </citation>
    <scope>NUCLEOTIDE SEQUENCE</scope>
    <source>
        <tissue evidence="8">Fresh leaf tissue</tissue>
    </source>
</reference>
<keyword evidence="3" id="KW-0238">DNA-binding</keyword>
<evidence type="ECO:0000256" key="1">
    <source>
        <dbReference type="ARBA" id="ARBA00004123"/>
    </source>
</evidence>
<protein>
    <recommendedName>
        <fullName evidence="7">AP2/ERF domain-containing protein</fullName>
    </recommendedName>
</protein>
<dbReference type="Proteomes" id="UP000729402">
    <property type="component" value="Unassembled WGS sequence"/>
</dbReference>
<gene>
    <name evidence="8" type="ORF">GUJ93_ZPchr0010g9595</name>
</gene>
<organism evidence="8 9">
    <name type="scientific">Zizania palustris</name>
    <name type="common">Northern wild rice</name>
    <dbReference type="NCBI Taxonomy" id="103762"/>
    <lineage>
        <taxon>Eukaryota</taxon>
        <taxon>Viridiplantae</taxon>
        <taxon>Streptophyta</taxon>
        <taxon>Embryophyta</taxon>
        <taxon>Tracheophyta</taxon>
        <taxon>Spermatophyta</taxon>
        <taxon>Magnoliopsida</taxon>
        <taxon>Liliopsida</taxon>
        <taxon>Poales</taxon>
        <taxon>Poaceae</taxon>
        <taxon>BOP clade</taxon>
        <taxon>Oryzoideae</taxon>
        <taxon>Oryzeae</taxon>
        <taxon>Zizaniinae</taxon>
        <taxon>Zizania</taxon>
    </lineage>
</organism>
<evidence type="ECO:0000256" key="5">
    <source>
        <dbReference type="ARBA" id="ARBA00023242"/>
    </source>
</evidence>
<dbReference type="SMART" id="SM00380">
    <property type="entry name" value="AP2"/>
    <property type="match status" value="2"/>
</dbReference>
<accession>A0A8J5WFZ4</accession>
<proteinExistence type="inferred from homology"/>
<feature type="domain" description="AP2/ERF" evidence="7">
    <location>
        <begin position="1"/>
        <end position="46"/>
    </location>
</feature>
<keyword evidence="9" id="KW-1185">Reference proteome</keyword>
<sequence>MAHECQIWDCGKQVYLGGFDTAHVAARAYESAAIKFRGLEADINFNLNDYEEDLKQMRNWTKEEFVHILRRQSTGFARGSSKYRGVTLHKCGRWEARMGQLLGKKYIYLGLFDSEIEATRAYDRSAIHFNGREAVTNFDPSSYDGDVLPETENEVTFRGLRRSFANHTFVLSSSAVPQALPSRSPPRLRCSTAPHPALAPAVPLLFLVGGVWRRTSQ</sequence>
<dbReference type="CDD" id="cd00018">
    <property type="entry name" value="AP2"/>
    <property type="match status" value="2"/>
</dbReference>
<dbReference type="EMBL" id="JAAALK010000082">
    <property type="protein sequence ID" value="KAG8088699.1"/>
    <property type="molecule type" value="Genomic_DNA"/>
</dbReference>
<dbReference type="GO" id="GO:0003677">
    <property type="term" value="F:DNA binding"/>
    <property type="evidence" value="ECO:0007669"/>
    <property type="project" value="UniProtKB-KW"/>
</dbReference>
<keyword evidence="5" id="KW-0539">Nucleus</keyword>
<keyword evidence="4" id="KW-0804">Transcription</keyword>
<dbReference type="PROSITE" id="PS51032">
    <property type="entry name" value="AP2_ERF"/>
    <property type="match status" value="2"/>
</dbReference>
<comment type="caution">
    <text evidence="8">The sequence shown here is derived from an EMBL/GenBank/DDBJ whole genome shotgun (WGS) entry which is preliminary data.</text>
</comment>
<dbReference type="GO" id="GO:0005634">
    <property type="term" value="C:nucleus"/>
    <property type="evidence" value="ECO:0007669"/>
    <property type="project" value="UniProtKB-SubCell"/>
</dbReference>
<keyword evidence="2" id="KW-0805">Transcription regulation</keyword>
<name>A0A8J5WFZ4_ZIZPA</name>
<feature type="domain" description="AP2/ERF" evidence="7">
    <location>
        <begin position="82"/>
        <end position="139"/>
    </location>
</feature>
<evidence type="ECO:0000313" key="9">
    <source>
        <dbReference type="Proteomes" id="UP000729402"/>
    </source>
</evidence>